<name>A0A2N0Q9H9_9GLOM</name>
<feature type="region of interest" description="Disordered" evidence="1">
    <location>
        <begin position="1"/>
        <end position="32"/>
    </location>
</feature>
<comment type="caution">
    <text evidence="3">The sequence shown here is derived from an EMBL/GenBank/DDBJ whole genome shotgun (WGS) entry which is preliminary data.</text>
</comment>
<evidence type="ECO:0000313" key="4">
    <source>
        <dbReference type="Proteomes" id="UP000232722"/>
    </source>
</evidence>
<reference evidence="3 4" key="1">
    <citation type="submission" date="2016-04" db="EMBL/GenBank/DDBJ databases">
        <title>Genome analyses suggest a sexual origin of heterokaryosis in a supposedly ancient asexual fungus.</title>
        <authorList>
            <person name="Ropars J."/>
            <person name="Sedzielewska K."/>
            <person name="Noel J."/>
            <person name="Charron P."/>
            <person name="Farinelli L."/>
            <person name="Marton T."/>
            <person name="Kruger M."/>
            <person name="Pelin A."/>
            <person name="Brachmann A."/>
            <person name="Corradi N."/>
        </authorList>
    </citation>
    <scope>NUCLEOTIDE SEQUENCE [LARGE SCALE GENOMIC DNA]</scope>
    <source>
        <strain evidence="3 4">A5</strain>
    </source>
</reference>
<dbReference type="VEuPathDB" id="FungiDB:FUN_015865"/>
<sequence>MPTLPSNKGKKKAVEISDDDNEEKTNKNKKRVVQKQGEREILIKNEQIIPKNFNKLKIFFLGKAILELDRAIEVVYQYNQKSTYTQMYCISDSHMTSEIIFLRKLQRGGGPTGRRWSQYENIKPKNEQKSEHVPTDFVNNKASYANLLYYRWLDDKLKRITSRQLGISYNSNIHARDSLLITKLGNRHMYQKTLSNFQYTLNHNLRTQKQQNICFKCTCRRVFNKMRLPFNRKAKNQDYLAMVCKYHFLFLKSQYVKVLIRYLLYKQSHLILNADDYPFLVPYFVIDSNYKKQIMMKLNQASMLFSPSVPPVDYNPILDVFIPTKYHDIIPKDLIYVNDRYVVPESCEWFTYMYNVDESFYPSEDKTSRYNTRGKYITRTPIYRFDIMGIYVPSHIVEKSQQHRINRLKLEAEATYHGMTPKHYNAHVNNIASLTHASESFHSYIPNYLVNRDNRHQQGLS</sequence>
<dbReference type="Pfam" id="PF26638">
    <property type="entry name" value="DUF8211"/>
    <property type="match status" value="1"/>
</dbReference>
<dbReference type="VEuPathDB" id="FungiDB:RhiirFUN_021917"/>
<accession>A0A2N0Q9H9</accession>
<feature type="domain" description="DUF8211" evidence="2">
    <location>
        <begin position="144"/>
        <end position="280"/>
    </location>
</feature>
<gene>
    <name evidence="3" type="ORF">RhiirA5_483346</name>
</gene>
<reference evidence="3 4" key="2">
    <citation type="submission" date="2017-09" db="EMBL/GenBank/DDBJ databases">
        <title>Extensive intraspecific genome diversity in a model arbuscular mycorrhizal fungus.</title>
        <authorList>
            <person name="Chen E.C."/>
            <person name="Morin E."/>
            <person name="Beaudet D."/>
            <person name="Noel J."/>
            <person name="Ndikumana S."/>
            <person name="Charron P."/>
            <person name="St-Onge C."/>
            <person name="Giorgi J."/>
            <person name="Grigoriev I.V."/>
            <person name="Roux C."/>
            <person name="Martin F.M."/>
            <person name="Corradi N."/>
        </authorList>
    </citation>
    <scope>NUCLEOTIDE SEQUENCE [LARGE SCALE GENOMIC DNA]</scope>
    <source>
        <strain evidence="3 4">A5</strain>
    </source>
</reference>
<evidence type="ECO:0000256" key="1">
    <source>
        <dbReference type="SAM" id="MobiDB-lite"/>
    </source>
</evidence>
<evidence type="ECO:0000259" key="2">
    <source>
        <dbReference type="Pfam" id="PF26638"/>
    </source>
</evidence>
<proteinExistence type="predicted"/>
<dbReference type="VEuPathDB" id="FungiDB:RhiirFUN_021914"/>
<dbReference type="VEuPathDB" id="FungiDB:RhiirFUN_021915"/>
<evidence type="ECO:0000313" key="3">
    <source>
        <dbReference type="EMBL" id="PKC15702.1"/>
    </source>
</evidence>
<dbReference type="VEuPathDB" id="FungiDB:RhiirA1_461676"/>
<dbReference type="AlphaFoldDB" id="A0A2N0Q9H9"/>
<dbReference type="Proteomes" id="UP000232722">
    <property type="component" value="Unassembled WGS sequence"/>
</dbReference>
<dbReference type="InterPro" id="IPR058524">
    <property type="entry name" value="DUF8211"/>
</dbReference>
<protein>
    <recommendedName>
        <fullName evidence="2">DUF8211 domain-containing protein</fullName>
    </recommendedName>
</protein>
<dbReference type="EMBL" id="LLXJ01000077">
    <property type="protein sequence ID" value="PKC15702.1"/>
    <property type="molecule type" value="Genomic_DNA"/>
</dbReference>
<organism evidence="3 4">
    <name type="scientific">Rhizophagus irregularis</name>
    <dbReference type="NCBI Taxonomy" id="588596"/>
    <lineage>
        <taxon>Eukaryota</taxon>
        <taxon>Fungi</taxon>
        <taxon>Fungi incertae sedis</taxon>
        <taxon>Mucoromycota</taxon>
        <taxon>Glomeromycotina</taxon>
        <taxon>Glomeromycetes</taxon>
        <taxon>Glomerales</taxon>
        <taxon>Glomeraceae</taxon>
        <taxon>Rhizophagus</taxon>
    </lineage>
</organism>